<dbReference type="InterPro" id="IPR001054">
    <property type="entry name" value="A/G_cyclase"/>
</dbReference>
<feature type="domain" description="Guanylate cyclase" evidence="9">
    <location>
        <begin position="330"/>
        <end position="454"/>
    </location>
</feature>
<evidence type="ECO:0000313" key="12">
    <source>
        <dbReference type="Proteomes" id="UP000183263"/>
    </source>
</evidence>
<dbReference type="Gene3D" id="3.30.70.1230">
    <property type="entry name" value="Nucleotide cyclase"/>
    <property type="match status" value="1"/>
</dbReference>
<organism evidence="11 12">
    <name type="scientific">Rhodococcus triatomae</name>
    <dbReference type="NCBI Taxonomy" id="300028"/>
    <lineage>
        <taxon>Bacteria</taxon>
        <taxon>Bacillati</taxon>
        <taxon>Actinomycetota</taxon>
        <taxon>Actinomycetes</taxon>
        <taxon>Mycobacteriales</taxon>
        <taxon>Nocardiaceae</taxon>
        <taxon>Rhodococcus</taxon>
    </lineage>
</organism>
<feature type="region of interest" description="Disordered" evidence="7">
    <location>
        <begin position="472"/>
        <end position="503"/>
    </location>
</feature>
<keyword evidence="5 8" id="KW-1133">Transmembrane helix</keyword>
<evidence type="ECO:0000256" key="3">
    <source>
        <dbReference type="ARBA" id="ARBA00022475"/>
    </source>
</evidence>
<dbReference type="SUPFAM" id="SSF55073">
    <property type="entry name" value="Nucleotide cyclase"/>
    <property type="match status" value="1"/>
</dbReference>
<dbReference type="PROSITE" id="PS50125">
    <property type="entry name" value="GUANYLATE_CYCLASE_2"/>
    <property type="match status" value="1"/>
</dbReference>
<proteinExistence type="inferred from homology"/>
<evidence type="ECO:0000256" key="7">
    <source>
        <dbReference type="SAM" id="MobiDB-lite"/>
    </source>
</evidence>
<dbReference type="Pfam" id="PF00211">
    <property type="entry name" value="Guanylate_cyc"/>
    <property type="match status" value="1"/>
</dbReference>
<dbReference type="InterPro" id="IPR029787">
    <property type="entry name" value="Nucleotide_cyclase"/>
</dbReference>
<dbReference type="GO" id="GO:0035556">
    <property type="term" value="P:intracellular signal transduction"/>
    <property type="evidence" value="ECO:0007669"/>
    <property type="project" value="InterPro"/>
</dbReference>
<dbReference type="SUPFAM" id="SSF158472">
    <property type="entry name" value="HAMP domain-like"/>
    <property type="match status" value="1"/>
</dbReference>
<sequence>MGSWLLGTPDEGIRVQRIRVQSLLTVPLVVTNLLGILIVILLISVVVPGPSVLRSEFALLNFVVVPVYVVFALFVGVTWGTRRLVADLRWATEGRTPTEADRKAAFRAPGRLTRMQSTLWALGVLILTPLYGLVDIDVVPKVAFTIAFAGATACSFCYLFSEFALRPVAARALEVGGHRKLRTIGLTGRTVFAWLLGTGMPVVGLMTIAIFSFIRETSATSLAVSILAIGGASLCFGLLLILVSVRATAAPIRSVQQGMARVAEGDLAASVVVYDGTELGALQSGFNRMAEGLREREQIRDLFGRHVGRDVATNALARNPELGGEECDAAVLFVDIIGSTGLTAQRSPSDVVVLLNRFFSVVVEEVDRRGGFVNKFEGDGALAIFGAPVTVDDAAGHALAAARAIRERLAVDVPECEAGIGVAAGRVVAGNVGANERFEYTVIGDPVNEAARLSELAKSESGHLVASGRALDAAGPDERQHWTTTGETTLRGRTEPTLVAVPR</sequence>
<feature type="transmembrane region" description="Helical" evidence="8">
    <location>
        <begin position="220"/>
        <end position="243"/>
    </location>
</feature>
<protein>
    <submittedName>
        <fullName evidence="11">Adenylate cyclase</fullName>
    </submittedName>
</protein>
<dbReference type="PANTHER" id="PTHR43081:SF17">
    <property type="entry name" value="BLL5647 PROTEIN"/>
    <property type="match status" value="1"/>
</dbReference>
<dbReference type="Pfam" id="PF00672">
    <property type="entry name" value="HAMP"/>
    <property type="match status" value="1"/>
</dbReference>
<evidence type="ECO:0000256" key="4">
    <source>
        <dbReference type="ARBA" id="ARBA00022692"/>
    </source>
</evidence>
<dbReference type="AlphaFoldDB" id="A0A1G8E4W8"/>
<name>A0A1G8E4W8_9NOCA</name>
<dbReference type="PANTHER" id="PTHR43081">
    <property type="entry name" value="ADENYLATE CYCLASE, TERMINAL-DIFFERENTIATION SPECIFIC-RELATED"/>
    <property type="match status" value="1"/>
</dbReference>
<comment type="similarity">
    <text evidence="2">Belongs to the adenylyl cyclase class-3 family.</text>
</comment>
<feature type="transmembrane region" description="Helical" evidence="8">
    <location>
        <begin position="23"/>
        <end position="47"/>
    </location>
</feature>
<evidence type="ECO:0000313" key="11">
    <source>
        <dbReference type="EMBL" id="SDH64917.1"/>
    </source>
</evidence>
<dbReference type="GO" id="GO:0005886">
    <property type="term" value="C:plasma membrane"/>
    <property type="evidence" value="ECO:0007669"/>
    <property type="project" value="UniProtKB-SubCell"/>
</dbReference>
<evidence type="ECO:0000256" key="5">
    <source>
        <dbReference type="ARBA" id="ARBA00022989"/>
    </source>
</evidence>
<dbReference type="Proteomes" id="UP000183263">
    <property type="component" value="Unassembled WGS sequence"/>
</dbReference>
<evidence type="ECO:0000256" key="6">
    <source>
        <dbReference type="ARBA" id="ARBA00023136"/>
    </source>
</evidence>
<feature type="domain" description="HAMP" evidence="10">
    <location>
        <begin position="246"/>
        <end position="298"/>
    </location>
</feature>
<evidence type="ECO:0000256" key="8">
    <source>
        <dbReference type="SAM" id="Phobius"/>
    </source>
</evidence>
<feature type="transmembrane region" description="Helical" evidence="8">
    <location>
        <begin position="117"/>
        <end position="136"/>
    </location>
</feature>
<gene>
    <name evidence="11" type="ORF">SAMN05444695_102493</name>
</gene>
<keyword evidence="3" id="KW-1003">Cell membrane</keyword>
<dbReference type="InterPro" id="IPR003660">
    <property type="entry name" value="HAMP_dom"/>
</dbReference>
<evidence type="ECO:0000256" key="2">
    <source>
        <dbReference type="ARBA" id="ARBA00005381"/>
    </source>
</evidence>
<dbReference type="PROSITE" id="PS50885">
    <property type="entry name" value="HAMP"/>
    <property type="match status" value="1"/>
</dbReference>
<dbReference type="SMART" id="SM00044">
    <property type="entry name" value="CYCc"/>
    <property type="match status" value="1"/>
</dbReference>
<evidence type="ECO:0000259" key="10">
    <source>
        <dbReference type="PROSITE" id="PS50885"/>
    </source>
</evidence>
<feature type="transmembrane region" description="Helical" evidence="8">
    <location>
        <begin position="59"/>
        <end position="79"/>
    </location>
</feature>
<keyword evidence="12" id="KW-1185">Reference proteome</keyword>
<dbReference type="CDD" id="cd06225">
    <property type="entry name" value="HAMP"/>
    <property type="match status" value="1"/>
</dbReference>
<dbReference type="SMART" id="SM00304">
    <property type="entry name" value="HAMP"/>
    <property type="match status" value="1"/>
</dbReference>
<feature type="compositionally biased region" description="Low complexity" evidence="7">
    <location>
        <begin position="483"/>
        <end position="503"/>
    </location>
</feature>
<comment type="subcellular location">
    <subcellularLocation>
        <location evidence="1">Cell membrane</location>
        <topology evidence="1">Multi-pass membrane protein</topology>
    </subcellularLocation>
</comment>
<dbReference type="GO" id="GO:0006171">
    <property type="term" value="P:cAMP biosynthetic process"/>
    <property type="evidence" value="ECO:0007669"/>
    <property type="project" value="TreeGrafter"/>
</dbReference>
<dbReference type="CDD" id="cd07302">
    <property type="entry name" value="CHD"/>
    <property type="match status" value="1"/>
</dbReference>
<reference evidence="11 12" key="1">
    <citation type="submission" date="2016-10" db="EMBL/GenBank/DDBJ databases">
        <authorList>
            <person name="de Groot N.N."/>
        </authorList>
    </citation>
    <scope>NUCLEOTIDE SEQUENCE [LARGE SCALE GENOMIC DNA]</scope>
    <source>
        <strain evidence="11 12">DSM 44892</strain>
    </source>
</reference>
<feature type="transmembrane region" description="Helical" evidence="8">
    <location>
        <begin position="142"/>
        <end position="161"/>
    </location>
</feature>
<evidence type="ECO:0000259" key="9">
    <source>
        <dbReference type="PROSITE" id="PS50125"/>
    </source>
</evidence>
<dbReference type="Gene3D" id="6.10.340.10">
    <property type="match status" value="1"/>
</dbReference>
<dbReference type="EMBL" id="FNDN01000002">
    <property type="protein sequence ID" value="SDH64917.1"/>
    <property type="molecule type" value="Genomic_DNA"/>
</dbReference>
<evidence type="ECO:0000256" key="1">
    <source>
        <dbReference type="ARBA" id="ARBA00004651"/>
    </source>
</evidence>
<keyword evidence="6 8" id="KW-0472">Membrane</keyword>
<dbReference type="GO" id="GO:0004016">
    <property type="term" value="F:adenylate cyclase activity"/>
    <property type="evidence" value="ECO:0007669"/>
    <property type="project" value="UniProtKB-ARBA"/>
</dbReference>
<keyword evidence="4 8" id="KW-0812">Transmembrane</keyword>
<accession>A0A1G8E4W8</accession>
<feature type="transmembrane region" description="Helical" evidence="8">
    <location>
        <begin position="191"/>
        <end position="214"/>
    </location>
</feature>
<dbReference type="InterPro" id="IPR050697">
    <property type="entry name" value="Adenylyl/Guanylyl_Cyclase_3/4"/>
</dbReference>